<evidence type="ECO:0008006" key="3">
    <source>
        <dbReference type="Google" id="ProtNLM"/>
    </source>
</evidence>
<protein>
    <recommendedName>
        <fullName evidence="3">F-box domain-containing protein</fullName>
    </recommendedName>
</protein>
<proteinExistence type="predicted"/>
<evidence type="ECO:0000313" key="2">
    <source>
        <dbReference type="Proteomes" id="UP000613580"/>
    </source>
</evidence>
<sequence length="417" mass="46832">MYLPQELYDVIIDFLQDSPASLRNCSLICRAFVDRAQSHLFRKIDIQVSLSFLPKSAAAESECVLRVQRLCRVLVDSPHILEYIQSIHIGVASAALVAPLAAVPWSTRSRIQRVALLKIPSSTVLLSEGVRALVEIPSLQALVLSFAPGPEVDKPTRADLKAFFSRCSDATALRSLEITGCSIKANHPTQRHGGRLGEPYRGPIGWTERPRIHRLGVFLSADLLDAFNSSFFPLDLSQLRELHLFDLRPRMSEFFMRNCASVTDLFVHSSRYNEELIQTDLSGFTSLTHIHLLSGWQTDVLGNLPPTNRVAHLQIVVVEMSLSNVFRHRWTKFEEQVLTRMPALVAVEVVYRFSSRPLEMDAGGSGSGGEQPLQLQSHHVGEVSLGVVRVLEKVLPRLHERRFLNVRFVESHNPINR</sequence>
<dbReference type="EMBL" id="JACAZE010000001">
    <property type="protein sequence ID" value="KAF7323187.1"/>
    <property type="molecule type" value="Genomic_DNA"/>
</dbReference>
<reference evidence="1" key="1">
    <citation type="submission" date="2020-05" db="EMBL/GenBank/DDBJ databases">
        <title>Mycena genomes resolve the evolution of fungal bioluminescence.</title>
        <authorList>
            <person name="Tsai I.J."/>
        </authorList>
    </citation>
    <scope>NUCLEOTIDE SEQUENCE</scope>
    <source>
        <strain evidence="1">110903Hualien_Pintung</strain>
    </source>
</reference>
<comment type="caution">
    <text evidence="1">The sequence shown here is derived from an EMBL/GenBank/DDBJ whole genome shotgun (WGS) entry which is preliminary data.</text>
</comment>
<dbReference type="AlphaFoldDB" id="A0A8H6TUW7"/>
<keyword evidence="2" id="KW-1185">Reference proteome</keyword>
<organism evidence="1 2">
    <name type="scientific">Mycena chlorophos</name>
    <name type="common">Agaric fungus</name>
    <name type="synonym">Agaricus chlorophos</name>
    <dbReference type="NCBI Taxonomy" id="658473"/>
    <lineage>
        <taxon>Eukaryota</taxon>
        <taxon>Fungi</taxon>
        <taxon>Dikarya</taxon>
        <taxon>Basidiomycota</taxon>
        <taxon>Agaricomycotina</taxon>
        <taxon>Agaricomycetes</taxon>
        <taxon>Agaricomycetidae</taxon>
        <taxon>Agaricales</taxon>
        <taxon>Marasmiineae</taxon>
        <taxon>Mycenaceae</taxon>
        <taxon>Mycena</taxon>
    </lineage>
</organism>
<gene>
    <name evidence="1" type="ORF">HMN09_00099200</name>
</gene>
<evidence type="ECO:0000313" key="1">
    <source>
        <dbReference type="EMBL" id="KAF7323187.1"/>
    </source>
</evidence>
<dbReference type="OrthoDB" id="2788229at2759"/>
<name>A0A8H6TUW7_MYCCL</name>
<dbReference type="SUPFAM" id="SSF52047">
    <property type="entry name" value="RNI-like"/>
    <property type="match status" value="1"/>
</dbReference>
<dbReference type="Proteomes" id="UP000613580">
    <property type="component" value="Unassembled WGS sequence"/>
</dbReference>
<accession>A0A8H6TUW7</accession>